<name>A0ABR4C1Q2_9HELO</name>
<feature type="region of interest" description="Disordered" evidence="1">
    <location>
        <begin position="1"/>
        <end position="24"/>
    </location>
</feature>
<keyword evidence="2" id="KW-0472">Membrane</keyword>
<organism evidence="3 4">
    <name type="scientific">Oculimacula yallundae</name>
    <dbReference type="NCBI Taxonomy" id="86028"/>
    <lineage>
        <taxon>Eukaryota</taxon>
        <taxon>Fungi</taxon>
        <taxon>Dikarya</taxon>
        <taxon>Ascomycota</taxon>
        <taxon>Pezizomycotina</taxon>
        <taxon>Leotiomycetes</taxon>
        <taxon>Helotiales</taxon>
        <taxon>Ploettnerulaceae</taxon>
        <taxon>Oculimacula</taxon>
    </lineage>
</organism>
<comment type="caution">
    <text evidence="3">The sequence shown here is derived from an EMBL/GenBank/DDBJ whole genome shotgun (WGS) entry which is preliminary data.</text>
</comment>
<feature type="transmembrane region" description="Helical" evidence="2">
    <location>
        <begin position="35"/>
        <end position="63"/>
    </location>
</feature>
<gene>
    <name evidence="3" type="ORF">VTL71DRAFT_4362</name>
</gene>
<evidence type="ECO:0000256" key="1">
    <source>
        <dbReference type="SAM" id="MobiDB-lite"/>
    </source>
</evidence>
<evidence type="ECO:0000256" key="2">
    <source>
        <dbReference type="SAM" id="Phobius"/>
    </source>
</evidence>
<keyword evidence="4" id="KW-1185">Reference proteome</keyword>
<proteinExistence type="predicted"/>
<accession>A0ABR4C1Q2</accession>
<dbReference type="Proteomes" id="UP001595075">
    <property type="component" value="Unassembled WGS sequence"/>
</dbReference>
<sequence>MESTMASPTSPPTSLTTIPSPPKPSAKSNIFQSTLLILSCIAACGAIILITLLAIDVFYIPFLSEFSHFIAWIISPFVPLLFPLFLGVFLKICQHKTCPEKKNWMFITGSWVFQHLQRAVTDLIRLIGSWDTEGVCGLSECRGKWVEWILVCYVVAGQIAGWKWDAGYVQWWVDSLVAGHWKKQAEVDEEARKRGEIPTGLDMEKGEDCVEGEKFVEVSFPSAEAEKRMLMAGDQAFVVQG</sequence>
<protein>
    <submittedName>
        <fullName evidence="3">Uncharacterized protein</fullName>
    </submittedName>
</protein>
<evidence type="ECO:0000313" key="4">
    <source>
        <dbReference type="Proteomes" id="UP001595075"/>
    </source>
</evidence>
<feature type="transmembrane region" description="Helical" evidence="2">
    <location>
        <begin position="69"/>
        <end position="92"/>
    </location>
</feature>
<keyword evidence="2" id="KW-0812">Transmembrane</keyword>
<evidence type="ECO:0000313" key="3">
    <source>
        <dbReference type="EMBL" id="KAL2063868.1"/>
    </source>
</evidence>
<dbReference type="EMBL" id="JAZHXI010000014">
    <property type="protein sequence ID" value="KAL2063868.1"/>
    <property type="molecule type" value="Genomic_DNA"/>
</dbReference>
<reference evidence="3 4" key="1">
    <citation type="journal article" date="2024" name="Commun. Biol.">
        <title>Comparative genomic analysis of thermophilic fungi reveals convergent evolutionary adaptations and gene losses.</title>
        <authorList>
            <person name="Steindorff A.S."/>
            <person name="Aguilar-Pontes M.V."/>
            <person name="Robinson A.J."/>
            <person name="Andreopoulos B."/>
            <person name="LaButti K."/>
            <person name="Kuo A."/>
            <person name="Mondo S."/>
            <person name="Riley R."/>
            <person name="Otillar R."/>
            <person name="Haridas S."/>
            <person name="Lipzen A."/>
            <person name="Grimwood J."/>
            <person name="Schmutz J."/>
            <person name="Clum A."/>
            <person name="Reid I.D."/>
            <person name="Moisan M.C."/>
            <person name="Butler G."/>
            <person name="Nguyen T.T.M."/>
            <person name="Dewar K."/>
            <person name="Conant G."/>
            <person name="Drula E."/>
            <person name="Henrissat B."/>
            <person name="Hansel C."/>
            <person name="Singer S."/>
            <person name="Hutchinson M.I."/>
            <person name="de Vries R.P."/>
            <person name="Natvig D.O."/>
            <person name="Powell A.J."/>
            <person name="Tsang A."/>
            <person name="Grigoriev I.V."/>
        </authorList>
    </citation>
    <scope>NUCLEOTIDE SEQUENCE [LARGE SCALE GENOMIC DNA]</scope>
    <source>
        <strain evidence="3 4">CBS 494.80</strain>
    </source>
</reference>
<feature type="compositionally biased region" description="Low complexity" evidence="1">
    <location>
        <begin position="1"/>
        <end position="18"/>
    </location>
</feature>
<keyword evidence="2" id="KW-1133">Transmembrane helix</keyword>